<evidence type="ECO:0000313" key="1">
    <source>
        <dbReference type="EMBL" id="PTR07766.1"/>
    </source>
</evidence>
<reference evidence="1 2" key="1">
    <citation type="submission" date="2018-04" db="EMBL/GenBank/DDBJ databases">
        <title>Genomic Encyclopedia of Type Strains, Phase III (KMG-III): the genomes of soil and plant-associated and newly described type strains.</title>
        <authorList>
            <person name="Whitman W."/>
        </authorList>
    </citation>
    <scope>NUCLEOTIDE SEQUENCE [LARGE SCALE GENOMIC DNA]</scope>
    <source>
        <strain evidence="1 2">KA25</strain>
    </source>
</reference>
<dbReference type="EMBL" id="QAOT01000038">
    <property type="protein sequence ID" value="PTR07766.1"/>
    <property type="molecule type" value="Genomic_DNA"/>
</dbReference>
<comment type="caution">
    <text evidence="1">The sequence shown here is derived from an EMBL/GenBank/DDBJ whole genome shotgun (WGS) entry which is preliminary data.</text>
</comment>
<gene>
    <name evidence="1" type="ORF">C8J28_1381</name>
</gene>
<feature type="non-terminal residue" evidence="1">
    <location>
        <position position="1"/>
    </location>
</feature>
<evidence type="ECO:0000313" key="2">
    <source>
        <dbReference type="Proteomes" id="UP000244060"/>
    </source>
</evidence>
<keyword evidence="2" id="KW-1185">Reference proteome</keyword>
<organism evidence="1 2">
    <name type="scientific">Cereibacter azotoformans</name>
    <dbReference type="NCBI Taxonomy" id="43057"/>
    <lineage>
        <taxon>Bacteria</taxon>
        <taxon>Pseudomonadati</taxon>
        <taxon>Pseudomonadota</taxon>
        <taxon>Alphaproteobacteria</taxon>
        <taxon>Rhodobacterales</taxon>
        <taxon>Paracoccaceae</taxon>
        <taxon>Cereibacter</taxon>
    </lineage>
</organism>
<dbReference type="OrthoDB" id="9813285at2"/>
<name>A0A2T5JLK5_9RHOB</name>
<sequence>ETIEEVQQIATEWLWNYNNERPNMGIGGVTPTMKLKMAA</sequence>
<dbReference type="Proteomes" id="UP000244060">
    <property type="component" value="Unassembled WGS sequence"/>
</dbReference>
<dbReference type="AlphaFoldDB" id="A0A2T5JLK5"/>
<protein>
    <submittedName>
        <fullName evidence="1">Integrase-like protein</fullName>
    </submittedName>
</protein>
<accession>A0A2T5JLK5</accession>
<proteinExistence type="predicted"/>